<keyword evidence="6" id="KW-0720">Serine protease</keyword>
<evidence type="ECO:0000256" key="7">
    <source>
        <dbReference type="ARBA" id="ARBA00023145"/>
    </source>
</evidence>
<keyword evidence="3" id="KW-0645">Protease</keyword>
<gene>
    <name evidence="12 13" type="primary">LOC112454359</name>
</gene>
<evidence type="ECO:0000259" key="10">
    <source>
        <dbReference type="PROSITE" id="PS50240"/>
    </source>
</evidence>
<dbReference type="SMART" id="SM00020">
    <property type="entry name" value="Tryp_SPc"/>
    <property type="match status" value="1"/>
</dbReference>
<dbReference type="InterPro" id="IPR009003">
    <property type="entry name" value="Peptidase_S1_PA"/>
</dbReference>
<keyword evidence="5" id="KW-0378">Hydrolase</keyword>
<dbReference type="CDD" id="cd00190">
    <property type="entry name" value="Tryp_SPc"/>
    <property type="match status" value="1"/>
</dbReference>
<dbReference type="AlphaFoldDB" id="A0A6J1PP36"/>
<dbReference type="GO" id="GO:0004252">
    <property type="term" value="F:serine-type endopeptidase activity"/>
    <property type="evidence" value="ECO:0007669"/>
    <property type="project" value="InterPro"/>
</dbReference>
<evidence type="ECO:0000313" key="12">
    <source>
        <dbReference type="RefSeq" id="XP_024871466.1"/>
    </source>
</evidence>
<sequence length="485" mass="54848">MVKIFILIALLLLWTMVHGETPCPEYFTYIVDSKTHDIFGQFKISPQPESTEFRLKVLLNASSLPTELANGIDLELAQSVSKSVQAVQQGRPLLYHIYFPRVENMPLLLMSNYQISISGIWFNNLQYCQGFEGSNRNVRFIELGHIVHQPHTQNNLHRKYTRYRAVNPSTDLLNHSKHSKPTIATTSDEIAKNISYPVLSNSSQEHNTNSNNNNNDECGITSYYNESTNSLISNGEETLPGQWPWVAGLFIDRNVYAFRCIGSILTDAHILTAALCLKLTNTNNDTIDHNILEVVLGQFEIHLPNHSMTTVKRKVASYKIHPDFAHTATRDSDLAILTLRSRVEFSPFIKPICLWSGSTNFENVVGRTGYIVGWSLDDWTLTKLRTLRLPIVSQETCLRNDQNFIAYTSERTFCAGLLSEIGPCFGDTGSGLVVFDNSTGRYHLRGVLSYFVRGNTSSSCDVRKYVVYVDVAKYLSWIQQQISIT</sequence>
<dbReference type="GeneID" id="112454359"/>
<evidence type="ECO:0000256" key="8">
    <source>
        <dbReference type="ARBA" id="ARBA00023157"/>
    </source>
</evidence>
<dbReference type="SUPFAM" id="SSF50494">
    <property type="entry name" value="Trypsin-like serine proteases"/>
    <property type="match status" value="1"/>
</dbReference>
<keyword evidence="2" id="KW-0964">Secreted</keyword>
<dbReference type="PROSITE" id="PS50240">
    <property type="entry name" value="TRYPSIN_DOM"/>
    <property type="match status" value="1"/>
</dbReference>
<keyword evidence="4 9" id="KW-0732">Signal</keyword>
<dbReference type="Pfam" id="PF16030">
    <property type="entry name" value="GD_N"/>
    <property type="match status" value="1"/>
</dbReference>
<protein>
    <submittedName>
        <fullName evidence="12">Serine protease gd-like isoform X1</fullName>
    </submittedName>
    <submittedName>
        <fullName evidence="13">Serine protease gd-like isoform X2</fullName>
    </submittedName>
</protein>
<evidence type="ECO:0000256" key="3">
    <source>
        <dbReference type="ARBA" id="ARBA00022670"/>
    </source>
</evidence>
<evidence type="ECO:0000313" key="13">
    <source>
        <dbReference type="RefSeq" id="XP_024871467.1"/>
    </source>
</evidence>
<dbReference type="OrthoDB" id="7538972at2759"/>
<evidence type="ECO:0000256" key="4">
    <source>
        <dbReference type="ARBA" id="ARBA00022729"/>
    </source>
</evidence>
<feature type="chain" id="PRO_5044639157" evidence="9">
    <location>
        <begin position="20"/>
        <end position="485"/>
    </location>
</feature>
<dbReference type="PANTHER" id="PTHR24260:SF143">
    <property type="entry name" value="SERINE PROTEASE GD-LIKE PROTEIN"/>
    <property type="match status" value="1"/>
</dbReference>
<keyword evidence="11" id="KW-1185">Reference proteome</keyword>
<evidence type="ECO:0000313" key="11">
    <source>
        <dbReference type="Proteomes" id="UP000504618"/>
    </source>
</evidence>
<keyword evidence="7" id="KW-0865">Zymogen</keyword>
<evidence type="ECO:0000256" key="5">
    <source>
        <dbReference type="ARBA" id="ARBA00022801"/>
    </source>
</evidence>
<dbReference type="InterPro" id="IPR043504">
    <property type="entry name" value="Peptidase_S1_PA_chymotrypsin"/>
</dbReference>
<dbReference type="PANTHER" id="PTHR24260">
    <property type="match status" value="1"/>
</dbReference>
<feature type="domain" description="Peptidase S1" evidence="10">
    <location>
        <begin position="232"/>
        <end position="483"/>
    </location>
</feature>
<dbReference type="InterPro" id="IPR031986">
    <property type="entry name" value="GD_N"/>
</dbReference>
<comment type="subcellular location">
    <subcellularLocation>
        <location evidence="1">Secreted</location>
    </subcellularLocation>
</comment>
<reference evidence="12 13" key="1">
    <citation type="submission" date="2025-04" db="UniProtKB">
        <authorList>
            <consortium name="RefSeq"/>
        </authorList>
    </citation>
    <scope>IDENTIFICATION</scope>
    <source>
        <tissue evidence="12 13">Whole body</tissue>
    </source>
</reference>
<dbReference type="GO" id="GO:0006508">
    <property type="term" value="P:proteolysis"/>
    <property type="evidence" value="ECO:0007669"/>
    <property type="project" value="UniProtKB-KW"/>
</dbReference>
<dbReference type="Proteomes" id="UP000504618">
    <property type="component" value="Unplaced"/>
</dbReference>
<name>A0A6J1PP36_9HYME</name>
<evidence type="ECO:0000256" key="2">
    <source>
        <dbReference type="ARBA" id="ARBA00022525"/>
    </source>
</evidence>
<feature type="signal peptide" evidence="9">
    <location>
        <begin position="1"/>
        <end position="19"/>
    </location>
</feature>
<dbReference type="RefSeq" id="XP_024871467.1">
    <property type="nucleotide sequence ID" value="XM_025015699.1"/>
</dbReference>
<dbReference type="InterPro" id="IPR051333">
    <property type="entry name" value="CLIP_Serine_Protease"/>
</dbReference>
<evidence type="ECO:0000256" key="1">
    <source>
        <dbReference type="ARBA" id="ARBA00004613"/>
    </source>
</evidence>
<dbReference type="Gene3D" id="2.40.10.10">
    <property type="entry name" value="Trypsin-like serine proteases"/>
    <property type="match status" value="1"/>
</dbReference>
<keyword evidence="8" id="KW-1015">Disulfide bond</keyword>
<dbReference type="GO" id="GO:0005576">
    <property type="term" value="C:extracellular region"/>
    <property type="evidence" value="ECO:0007669"/>
    <property type="project" value="UniProtKB-SubCell"/>
</dbReference>
<evidence type="ECO:0000256" key="6">
    <source>
        <dbReference type="ARBA" id="ARBA00022825"/>
    </source>
</evidence>
<dbReference type="FunFam" id="2.40.10.10:FF:000146">
    <property type="entry name" value="Serine protease 53"/>
    <property type="match status" value="1"/>
</dbReference>
<dbReference type="InterPro" id="IPR001254">
    <property type="entry name" value="Trypsin_dom"/>
</dbReference>
<accession>A0A6J1PP36</accession>
<dbReference type="RefSeq" id="XP_024871466.1">
    <property type="nucleotide sequence ID" value="XM_025015698.1"/>
</dbReference>
<dbReference type="Pfam" id="PF00089">
    <property type="entry name" value="Trypsin"/>
    <property type="match status" value="1"/>
</dbReference>
<proteinExistence type="predicted"/>
<evidence type="ECO:0000256" key="9">
    <source>
        <dbReference type="SAM" id="SignalP"/>
    </source>
</evidence>
<organism evidence="11 13">
    <name type="scientific">Temnothorax curvispinosus</name>
    <dbReference type="NCBI Taxonomy" id="300111"/>
    <lineage>
        <taxon>Eukaryota</taxon>
        <taxon>Metazoa</taxon>
        <taxon>Ecdysozoa</taxon>
        <taxon>Arthropoda</taxon>
        <taxon>Hexapoda</taxon>
        <taxon>Insecta</taxon>
        <taxon>Pterygota</taxon>
        <taxon>Neoptera</taxon>
        <taxon>Endopterygota</taxon>
        <taxon>Hymenoptera</taxon>
        <taxon>Apocrita</taxon>
        <taxon>Aculeata</taxon>
        <taxon>Formicoidea</taxon>
        <taxon>Formicidae</taxon>
        <taxon>Myrmicinae</taxon>
        <taxon>Temnothorax</taxon>
    </lineage>
</organism>